<evidence type="ECO:0000313" key="1">
    <source>
        <dbReference type="EMBL" id="MBB5016369.1"/>
    </source>
</evidence>
<dbReference type="Pfam" id="PF06041">
    <property type="entry name" value="DUF924"/>
    <property type="match status" value="1"/>
</dbReference>
<keyword evidence="2" id="KW-1185">Reference proteome</keyword>
<comment type="caution">
    <text evidence="1">The sequence shown here is derived from an EMBL/GenBank/DDBJ whole genome shotgun (WGS) entry which is preliminary data.</text>
</comment>
<dbReference type="Gene3D" id="1.20.58.320">
    <property type="entry name" value="TPR-like"/>
    <property type="match status" value="1"/>
</dbReference>
<reference evidence="1 2" key="1">
    <citation type="submission" date="2020-08" db="EMBL/GenBank/DDBJ databases">
        <title>Genomic Encyclopedia of Type Strains, Phase IV (KMG-IV): sequencing the most valuable type-strain genomes for metagenomic binning, comparative biology and taxonomic classification.</title>
        <authorList>
            <person name="Goeker M."/>
        </authorList>
    </citation>
    <scope>NUCLEOTIDE SEQUENCE [LARGE SCALE GENOMIC DNA]</scope>
    <source>
        <strain evidence="1 2">DSM 25897</strain>
    </source>
</reference>
<protein>
    <submittedName>
        <fullName evidence="1">Uncharacterized protein (DUF924 family)</fullName>
    </submittedName>
</protein>
<dbReference type="Gene3D" id="1.25.40.10">
    <property type="entry name" value="Tetratricopeptide repeat domain"/>
    <property type="match status" value="1"/>
</dbReference>
<dbReference type="Proteomes" id="UP000519004">
    <property type="component" value="Unassembled WGS sequence"/>
</dbReference>
<dbReference type="RefSeq" id="WP_183949035.1">
    <property type="nucleotide sequence ID" value="NZ_JACHHX010000018.1"/>
</dbReference>
<gene>
    <name evidence="1" type="ORF">HNQ58_002284</name>
</gene>
<dbReference type="EMBL" id="JACHHX010000018">
    <property type="protein sequence ID" value="MBB5016369.1"/>
    <property type="molecule type" value="Genomic_DNA"/>
</dbReference>
<dbReference type="AlphaFoldDB" id="A0A7W8DFN0"/>
<dbReference type="InterPro" id="IPR011990">
    <property type="entry name" value="TPR-like_helical_dom_sf"/>
</dbReference>
<proteinExistence type="predicted"/>
<organism evidence="1 2">
    <name type="scientific">Rehaibacterium terrae</name>
    <dbReference type="NCBI Taxonomy" id="1341696"/>
    <lineage>
        <taxon>Bacteria</taxon>
        <taxon>Pseudomonadati</taxon>
        <taxon>Pseudomonadota</taxon>
        <taxon>Gammaproteobacteria</taxon>
        <taxon>Lysobacterales</taxon>
        <taxon>Lysobacteraceae</taxon>
        <taxon>Rehaibacterium</taxon>
    </lineage>
</organism>
<accession>A0A7W8DFN0</accession>
<sequence>MIGPDDVLRFWFGDSGDEGGTIAQGRPRWFNGGEALDREIGARFGAWVEAARRGELSYWAGEAHGRLALLILIDQFGRNLHRGNGAAFAADALAQALCLEGLRLGHDRQLSRPQRVFFYLPLEHAENLSLQDCSVALFAALRDEAPEALRSHYESFLDYAVRHREVIARFGRFPHRNAVLGRTNTPDEETYLAQPGAGF</sequence>
<dbReference type="InterPro" id="IPR010323">
    <property type="entry name" value="DUF924"/>
</dbReference>
<evidence type="ECO:0000313" key="2">
    <source>
        <dbReference type="Proteomes" id="UP000519004"/>
    </source>
</evidence>
<dbReference type="SUPFAM" id="SSF48452">
    <property type="entry name" value="TPR-like"/>
    <property type="match status" value="1"/>
</dbReference>
<name>A0A7W8DFN0_9GAMM</name>